<dbReference type="Proteomes" id="UP000322077">
    <property type="component" value="Unassembled WGS sequence"/>
</dbReference>
<keyword evidence="7" id="KW-0325">Glycoprotein</keyword>
<evidence type="ECO:0000256" key="9">
    <source>
        <dbReference type="SAM" id="Phobius"/>
    </source>
</evidence>
<keyword evidence="9" id="KW-0472">Membrane</keyword>
<comment type="caution">
    <text evidence="11">The sequence shown here is derived from an EMBL/GenBank/DDBJ whole genome shotgun (WGS) entry which is preliminary data.</text>
</comment>
<dbReference type="PANTHER" id="PTHR12147:SF58">
    <property type="entry name" value="VACUOLAR MEMBRANE PROTEASE"/>
    <property type="match status" value="1"/>
</dbReference>
<comment type="similarity">
    <text evidence="3">Belongs to the peptidase M28 family.</text>
</comment>
<evidence type="ECO:0000313" key="11">
    <source>
        <dbReference type="EMBL" id="TZG27730.1"/>
    </source>
</evidence>
<organism evidence="11 12">
    <name type="scientific">Sphingomonas montanisoli</name>
    <dbReference type="NCBI Taxonomy" id="2606412"/>
    <lineage>
        <taxon>Bacteria</taxon>
        <taxon>Pseudomonadati</taxon>
        <taxon>Pseudomonadota</taxon>
        <taxon>Alphaproteobacteria</taxon>
        <taxon>Sphingomonadales</taxon>
        <taxon>Sphingomonadaceae</taxon>
        <taxon>Sphingomonas</taxon>
    </lineage>
</organism>
<dbReference type="InterPro" id="IPR007484">
    <property type="entry name" value="Peptidase_M28"/>
</dbReference>
<dbReference type="GO" id="GO:0008235">
    <property type="term" value="F:metalloexopeptidase activity"/>
    <property type="evidence" value="ECO:0007669"/>
    <property type="project" value="InterPro"/>
</dbReference>
<accession>A0A5D9C9J8</accession>
<dbReference type="Gene3D" id="3.40.630.10">
    <property type="entry name" value="Zn peptidases"/>
    <property type="match status" value="1"/>
</dbReference>
<keyword evidence="12" id="KW-1185">Reference proteome</keyword>
<dbReference type="EMBL" id="VTOU01000002">
    <property type="protein sequence ID" value="TZG27730.1"/>
    <property type="molecule type" value="Genomic_DNA"/>
</dbReference>
<keyword evidence="9" id="KW-0812">Transmembrane</keyword>
<reference evidence="11 12" key="1">
    <citation type="submission" date="2019-08" db="EMBL/GenBank/DDBJ databases">
        <authorList>
            <person name="Wang G."/>
            <person name="Xu Z."/>
        </authorList>
    </citation>
    <scope>NUCLEOTIDE SEQUENCE [LARGE SCALE GENOMIC DNA]</scope>
    <source>
        <strain evidence="11 12">ZX</strain>
    </source>
</reference>
<comment type="function">
    <text evidence="1">May be involved in vacuolar sorting and osmoregulation.</text>
</comment>
<name>A0A5D9C9J8_9SPHN</name>
<gene>
    <name evidence="11" type="ORF">FYJ91_09180</name>
</gene>
<sequence length="629" mass="65667">MLSNVARWIALVAALAGAFVWVVLASIPPAARGADTPPTEFSAIRAMEVVRAVGHEPHVTGSDADARVRAWLATRLRDLGADVSEQTVPLDGKPRQRLAKWLGRPADGVTGTNIVARLPGRDPALPAVAIMAHHDSVAGSPGAADDGIGVATAVEALRAIRATGRPPERDVLLILTDGEEIGLSGAKVFFKGHPLAGRVGALVNLDSRGAGGRANMFETGRGNGAMMRLYAGAIARPAANSVSVLVYDRMPNSTDYTPAKARGVPGFNIAPLDRAWTYHSPLSTPAALDPGTLQDMGDQTLGVIRAMAFASDLPAREPDAAFADLMGRWMIVYPVGWGWAVLGVALLLLFMPSRSSRAEARAVGGRDRLSTSLVMNGVERGALVTLTFLAHTALLLTALNALSGSGHANYYDRLAALPGLEVQAWLAVVTMIALLPLIRRPQIKLLAIVPGQAMMWIGLLSGGPAILLVILAVVAMGFAAVLPRDGDGPAGATVLLLCVALATQILAPTAAPFFAWPLLFVAIGGASRTLLPPVVGLVVTALVAAIGLGHIGSMAHFVMLALGAELPVVLVVALLAGLPLLWPLLPERDDWRVAVPLLIMAIGIALWVRCDPIAPSVATYSLSDGRKTK</sequence>
<feature type="transmembrane region" description="Helical" evidence="9">
    <location>
        <begin position="494"/>
        <end position="523"/>
    </location>
</feature>
<feature type="transmembrane region" description="Helical" evidence="9">
    <location>
        <begin position="331"/>
        <end position="351"/>
    </location>
</feature>
<feature type="domain" description="Peptidase M28" evidence="10">
    <location>
        <begin position="113"/>
        <end position="301"/>
    </location>
</feature>
<dbReference type="Pfam" id="PF04389">
    <property type="entry name" value="Peptidase_M28"/>
    <property type="match status" value="1"/>
</dbReference>
<comment type="subcellular location">
    <subcellularLocation>
        <location evidence="2">Vacuole membrane</location>
        <topology evidence="2">Multi-pass membrane protein</topology>
    </subcellularLocation>
</comment>
<evidence type="ECO:0000256" key="7">
    <source>
        <dbReference type="ARBA" id="ARBA00023180"/>
    </source>
</evidence>
<evidence type="ECO:0000256" key="1">
    <source>
        <dbReference type="ARBA" id="ARBA00003273"/>
    </source>
</evidence>
<protein>
    <recommendedName>
        <fullName evidence="4">Vacuolar membrane protease</fullName>
    </recommendedName>
    <alternativeName>
        <fullName evidence="8">FXNA-related family protease 1</fullName>
    </alternativeName>
</protein>
<keyword evidence="5" id="KW-0926">Vacuole</keyword>
<keyword evidence="6 9" id="KW-1133">Transmembrane helix</keyword>
<evidence type="ECO:0000256" key="2">
    <source>
        <dbReference type="ARBA" id="ARBA00004128"/>
    </source>
</evidence>
<feature type="transmembrane region" description="Helical" evidence="9">
    <location>
        <begin position="591"/>
        <end position="608"/>
    </location>
</feature>
<dbReference type="RefSeq" id="WP_149521942.1">
    <property type="nucleotide sequence ID" value="NZ_VTOU01000002.1"/>
</dbReference>
<feature type="transmembrane region" description="Helical" evidence="9">
    <location>
        <begin position="382"/>
        <end position="402"/>
    </location>
</feature>
<dbReference type="GO" id="GO:0006508">
    <property type="term" value="P:proteolysis"/>
    <property type="evidence" value="ECO:0007669"/>
    <property type="project" value="InterPro"/>
</dbReference>
<evidence type="ECO:0000256" key="5">
    <source>
        <dbReference type="ARBA" id="ARBA00022554"/>
    </source>
</evidence>
<evidence type="ECO:0000256" key="4">
    <source>
        <dbReference type="ARBA" id="ARBA00017435"/>
    </source>
</evidence>
<feature type="transmembrane region" description="Helical" evidence="9">
    <location>
        <begin position="422"/>
        <end position="438"/>
    </location>
</feature>
<dbReference type="AlphaFoldDB" id="A0A5D9C9J8"/>
<feature type="transmembrane region" description="Helical" evidence="9">
    <location>
        <begin position="530"/>
        <end position="551"/>
    </location>
</feature>
<evidence type="ECO:0000259" key="10">
    <source>
        <dbReference type="Pfam" id="PF04389"/>
    </source>
</evidence>
<proteinExistence type="inferred from homology"/>
<evidence type="ECO:0000256" key="3">
    <source>
        <dbReference type="ARBA" id="ARBA00010918"/>
    </source>
</evidence>
<keyword evidence="11" id="KW-0378">Hydrolase</keyword>
<feature type="transmembrane region" description="Helical" evidence="9">
    <location>
        <begin position="459"/>
        <end position="482"/>
    </location>
</feature>
<feature type="transmembrane region" description="Helical" evidence="9">
    <location>
        <begin position="557"/>
        <end position="584"/>
    </location>
</feature>
<dbReference type="InterPro" id="IPR045175">
    <property type="entry name" value="M28_fam"/>
</dbReference>
<dbReference type="SUPFAM" id="SSF53187">
    <property type="entry name" value="Zn-dependent exopeptidases"/>
    <property type="match status" value="1"/>
</dbReference>
<evidence type="ECO:0000256" key="8">
    <source>
        <dbReference type="ARBA" id="ARBA00031512"/>
    </source>
</evidence>
<evidence type="ECO:0000256" key="6">
    <source>
        <dbReference type="ARBA" id="ARBA00022989"/>
    </source>
</evidence>
<dbReference type="GO" id="GO:0005774">
    <property type="term" value="C:vacuolar membrane"/>
    <property type="evidence" value="ECO:0007669"/>
    <property type="project" value="UniProtKB-SubCell"/>
</dbReference>
<evidence type="ECO:0000313" key="12">
    <source>
        <dbReference type="Proteomes" id="UP000322077"/>
    </source>
</evidence>
<dbReference type="PANTHER" id="PTHR12147">
    <property type="entry name" value="METALLOPEPTIDASE M28 FAMILY MEMBER"/>
    <property type="match status" value="1"/>
</dbReference>